<dbReference type="Gramene" id="HORVU.MOREX.r3.5HG0447660.1">
    <property type="protein sequence ID" value="HORVU.MOREX.r3.5HG0447660.1.CDS1"/>
    <property type="gene ID" value="HORVU.MOREX.r3.5HG0447660"/>
</dbReference>
<keyword evidence="2" id="KW-1185">Reference proteome</keyword>
<proteinExistence type="predicted"/>
<dbReference type="PANTHER" id="PTHR47169">
    <property type="entry name" value="OS01G0541250 PROTEIN"/>
    <property type="match status" value="1"/>
</dbReference>
<dbReference type="EnsemblPlants" id="HORVU.MOREX.r3.5HG0447660.1">
    <property type="protein sequence ID" value="HORVU.MOREX.r3.5HG0447660.1.CDS1"/>
    <property type="gene ID" value="HORVU.MOREX.r3.5HG0447660"/>
</dbReference>
<dbReference type="GO" id="GO:0003676">
    <property type="term" value="F:nucleic acid binding"/>
    <property type="evidence" value="ECO:0007669"/>
    <property type="project" value="InterPro"/>
</dbReference>
<dbReference type="Gene3D" id="3.30.420.10">
    <property type="entry name" value="Ribonuclease H-like superfamily/Ribonuclease H"/>
    <property type="match status" value="1"/>
</dbReference>
<evidence type="ECO:0000313" key="1">
    <source>
        <dbReference type="EnsemblPlants" id="HORVU.MOREX.r3.5HG0447660.1.CDS1"/>
    </source>
</evidence>
<dbReference type="AlphaFoldDB" id="A0A8I6Y6P5"/>
<reference evidence="1" key="2">
    <citation type="submission" date="2020-10" db="EMBL/GenBank/DDBJ databases">
        <authorList>
            <person name="Scholz U."/>
            <person name="Mascher M."/>
            <person name="Fiebig A."/>
        </authorList>
    </citation>
    <scope>NUCLEOTIDE SEQUENCE [LARGE SCALE GENOMIC DNA]</scope>
    <source>
        <strain evidence="1">cv. Morex</strain>
    </source>
</reference>
<reference evidence="1" key="3">
    <citation type="submission" date="2022-01" db="UniProtKB">
        <authorList>
            <consortium name="EnsemblPlants"/>
        </authorList>
    </citation>
    <scope>IDENTIFICATION</scope>
    <source>
        <strain evidence="1">subsp. vulgare</strain>
    </source>
</reference>
<evidence type="ECO:0008006" key="3">
    <source>
        <dbReference type="Google" id="ProtNLM"/>
    </source>
</evidence>
<dbReference type="Proteomes" id="UP000011116">
    <property type="component" value="Chromosome 5H"/>
</dbReference>
<protein>
    <recommendedName>
        <fullName evidence="3">Transposase</fullName>
    </recommendedName>
</protein>
<accession>A0A8I6Y6P5</accession>
<dbReference type="InterPro" id="IPR036397">
    <property type="entry name" value="RNaseH_sf"/>
</dbReference>
<name>A0A8I6Y6P5_HORVV</name>
<evidence type="ECO:0000313" key="2">
    <source>
        <dbReference type="Proteomes" id="UP000011116"/>
    </source>
</evidence>
<dbReference type="PANTHER" id="PTHR47169:SF2">
    <property type="entry name" value="OS01G0541250 PROTEIN"/>
    <property type="match status" value="1"/>
</dbReference>
<reference evidence="2" key="1">
    <citation type="journal article" date="2012" name="Nature">
        <title>A physical, genetic and functional sequence assembly of the barley genome.</title>
        <authorList>
            <consortium name="The International Barley Genome Sequencing Consortium"/>
            <person name="Mayer K.F."/>
            <person name="Waugh R."/>
            <person name="Brown J.W."/>
            <person name="Schulman A."/>
            <person name="Langridge P."/>
            <person name="Platzer M."/>
            <person name="Fincher G.B."/>
            <person name="Muehlbauer G.J."/>
            <person name="Sato K."/>
            <person name="Close T.J."/>
            <person name="Wise R.P."/>
            <person name="Stein N."/>
        </authorList>
    </citation>
    <scope>NUCLEOTIDE SEQUENCE [LARGE SCALE GENOMIC DNA]</scope>
    <source>
        <strain evidence="2">cv. Morex</strain>
    </source>
</reference>
<sequence>MLKLITRHTNCVKPALKEKNKKDRMKFCLSMLDEATTTTARPKFKTMHNVVHIDEKWFNMTKKNKTYYLLDGEEEPTRPIHGSCIGKVMFLTAVARPRWDSEGNVTFSGKIGIWPFVKEVPAHRKSENRPRGTIETKSIEK</sequence>
<organism evidence="1 2">
    <name type="scientific">Hordeum vulgare subsp. vulgare</name>
    <name type="common">Domesticated barley</name>
    <dbReference type="NCBI Taxonomy" id="112509"/>
    <lineage>
        <taxon>Eukaryota</taxon>
        <taxon>Viridiplantae</taxon>
        <taxon>Streptophyta</taxon>
        <taxon>Embryophyta</taxon>
        <taxon>Tracheophyta</taxon>
        <taxon>Spermatophyta</taxon>
        <taxon>Magnoliopsida</taxon>
        <taxon>Liliopsida</taxon>
        <taxon>Poales</taxon>
        <taxon>Poaceae</taxon>
        <taxon>BOP clade</taxon>
        <taxon>Pooideae</taxon>
        <taxon>Triticodae</taxon>
        <taxon>Triticeae</taxon>
        <taxon>Hordeinae</taxon>
        <taxon>Hordeum</taxon>
    </lineage>
</organism>